<name>A0A5M3WIY7_9ACTN</name>
<evidence type="ECO:0000313" key="2">
    <source>
        <dbReference type="Proteomes" id="UP000331127"/>
    </source>
</evidence>
<reference evidence="1 2" key="1">
    <citation type="submission" date="2019-10" db="EMBL/GenBank/DDBJ databases">
        <title>Whole genome shotgun sequence of Acrocarpospora macrocephala NBRC 16266.</title>
        <authorList>
            <person name="Ichikawa N."/>
            <person name="Kimura A."/>
            <person name="Kitahashi Y."/>
            <person name="Komaki H."/>
            <person name="Oguchi A."/>
        </authorList>
    </citation>
    <scope>NUCLEOTIDE SEQUENCE [LARGE SCALE GENOMIC DNA]</scope>
    <source>
        <strain evidence="1 2">NBRC 16266</strain>
    </source>
</reference>
<gene>
    <name evidence="1" type="ORF">Amac_022420</name>
</gene>
<protein>
    <submittedName>
        <fullName evidence="1">Uncharacterized protein</fullName>
    </submittedName>
</protein>
<dbReference type="OrthoDB" id="3514925at2"/>
<evidence type="ECO:0000313" key="1">
    <source>
        <dbReference type="EMBL" id="GES08646.1"/>
    </source>
</evidence>
<organism evidence="1 2">
    <name type="scientific">Acrocarpospora macrocephala</name>
    <dbReference type="NCBI Taxonomy" id="150177"/>
    <lineage>
        <taxon>Bacteria</taxon>
        <taxon>Bacillati</taxon>
        <taxon>Actinomycetota</taxon>
        <taxon>Actinomycetes</taxon>
        <taxon>Streptosporangiales</taxon>
        <taxon>Streptosporangiaceae</taxon>
        <taxon>Acrocarpospora</taxon>
    </lineage>
</organism>
<dbReference type="Proteomes" id="UP000331127">
    <property type="component" value="Unassembled WGS sequence"/>
</dbReference>
<dbReference type="EMBL" id="BLAE01000011">
    <property type="protein sequence ID" value="GES08646.1"/>
    <property type="molecule type" value="Genomic_DNA"/>
</dbReference>
<accession>A0A5M3WIY7</accession>
<dbReference type="AlphaFoldDB" id="A0A5M3WIY7"/>
<sequence>MRFGVPPGRQVRVAAGLSLAAAGVLVAGAFVNSRAVREVAAPQVERSRELREVEVADLSRGDAARWVGAQVRGIVGCDPPMCAELAGAGVDPGTLLPLRSADDEIINADVVVVTPAVRAMFGAGLDPVLAPGALARVAEIEVRRVTPEGVRRFARDLERDAADRRRAGRELLGHPRLAAAPDATRQLAAGEVDARLLSALAAIAATHRLYVRAFGDAGADPGVPLRSVEISSIDGHKPSKTKISGIIRFLDAQQSRFHPIEVKLAQPSDAASTILRIRYSAPSPTGSLSS</sequence>
<comment type="caution">
    <text evidence="1">The sequence shown here is derived from an EMBL/GenBank/DDBJ whole genome shotgun (WGS) entry which is preliminary data.</text>
</comment>
<dbReference type="RefSeq" id="WP_155354237.1">
    <property type="nucleotide sequence ID" value="NZ_BAAAHL010000046.1"/>
</dbReference>
<proteinExistence type="predicted"/>
<keyword evidence="2" id="KW-1185">Reference proteome</keyword>